<dbReference type="PROSITE" id="PS50893">
    <property type="entry name" value="ABC_TRANSPORTER_2"/>
    <property type="match status" value="1"/>
</dbReference>
<dbReference type="GO" id="GO:0005524">
    <property type="term" value="F:ATP binding"/>
    <property type="evidence" value="ECO:0007669"/>
    <property type="project" value="UniProtKB-KW"/>
</dbReference>
<feature type="transmembrane region" description="Helical" evidence="9">
    <location>
        <begin position="130"/>
        <end position="149"/>
    </location>
</feature>
<dbReference type="InterPro" id="IPR011527">
    <property type="entry name" value="ABC1_TM_dom"/>
</dbReference>
<keyword evidence="2" id="KW-0813">Transport</keyword>
<dbReference type="STRING" id="1088869.GMO_22170"/>
<keyword evidence="5" id="KW-0547">Nucleotide-binding</keyword>
<dbReference type="GO" id="GO:0016887">
    <property type="term" value="F:ATP hydrolysis activity"/>
    <property type="evidence" value="ECO:0007669"/>
    <property type="project" value="InterPro"/>
</dbReference>
<name>G6XLG8_9PROT</name>
<dbReference type="GO" id="GO:0015421">
    <property type="term" value="F:ABC-type oligopeptide transporter activity"/>
    <property type="evidence" value="ECO:0007669"/>
    <property type="project" value="TreeGrafter"/>
</dbReference>
<dbReference type="PANTHER" id="PTHR43394:SF1">
    <property type="entry name" value="ATP-BINDING CASSETTE SUB-FAMILY B MEMBER 10, MITOCHONDRIAL"/>
    <property type="match status" value="1"/>
</dbReference>
<dbReference type="InterPro" id="IPR027417">
    <property type="entry name" value="P-loop_NTPase"/>
</dbReference>
<evidence type="ECO:0000256" key="9">
    <source>
        <dbReference type="SAM" id="Phobius"/>
    </source>
</evidence>
<evidence type="ECO:0000256" key="6">
    <source>
        <dbReference type="ARBA" id="ARBA00022840"/>
    </source>
</evidence>
<protein>
    <submittedName>
        <fullName evidence="12">ABC transporter ATP-binding protein</fullName>
    </submittedName>
</protein>
<dbReference type="Pfam" id="PF00005">
    <property type="entry name" value="ABC_tran"/>
    <property type="match status" value="1"/>
</dbReference>
<dbReference type="GO" id="GO:0005886">
    <property type="term" value="C:plasma membrane"/>
    <property type="evidence" value="ECO:0007669"/>
    <property type="project" value="UniProtKB-SubCell"/>
</dbReference>
<dbReference type="InterPro" id="IPR017871">
    <property type="entry name" value="ABC_transporter-like_CS"/>
</dbReference>
<dbReference type="PANTHER" id="PTHR43394">
    <property type="entry name" value="ATP-DEPENDENT PERMEASE MDL1, MITOCHONDRIAL"/>
    <property type="match status" value="1"/>
</dbReference>
<dbReference type="InterPro" id="IPR036640">
    <property type="entry name" value="ABC1_TM_sf"/>
</dbReference>
<evidence type="ECO:0000259" key="11">
    <source>
        <dbReference type="PROSITE" id="PS50929"/>
    </source>
</evidence>
<dbReference type="Gene3D" id="3.40.50.300">
    <property type="entry name" value="P-loop containing nucleotide triphosphate hydrolases"/>
    <property type="match status" value="1"/>
</dbReference>
<dbReference type="SMART" id="SM00382">
    <property type="entry name" value="AAA"/>
    <property type="match status" value="1"/>
</dbReference>
<dbReference type="InterPro" id="IPR039421">
    <property type="entry name" value="Type_1_exporter"/>
</dbReference>
<keyword evidence="6 12" id="KW-0067">ATP-binding</keyword>
<proteinExistence type="predicted"/>
<feature type="transmembrane region" description="Helical" evidence="9">
    <location>
        <begin position="155"/>
        <end position="173"/>
    </location>
</feature>
<evidence type="ECO:0000256" key="8">
    <source>
        <dbReference type="ARBA" id="ARBA00023136"/>
    </source>
</evidence>
<gene>
    <name evidence="12" type="ORF">GMO_22170</name>
</gene>
<dbReference type="SUPFAM" id="SSF52540">
    <property type="entry name" value="P-loop containing nucleoside triphosphate hydrolases"/>
    <property type="match status" value="1"/>
</dbReference>
<reference evidence="12 13" key="1">
    <citation type="submission" date="2011-10" db="EMBL/GenBank/DDBJ databases">
        <title>Genome sequence of Gluconobacter morbifer G707, isolated from Drosophila gut.</title>
        <authorList>
            <person name="Lee W.-J."/>
            <person name="Kim E.-K."/>
        </authorList>
    </citation>
    <scope>NUCLEOTIDE SEQUENCE [LARGE SCALE GENOMIC DNA]</scope>
    <source>
        <strain evidence="12 13">G707</strain>
    </source>
</reference>
<dbReference type="SUPFAM" id="SSF90123">
    <property type="entry name" value="ABC transporter transmembrane region"/>
    <property type="match status" value="1"/>
</dbReference>
<evidence type="ECO:0000256" key="1">
    <source>
        <dbReference type="ARBA" id="ARBA00004651"/>
    </source>
</evidence>
<dbReference type="EMBL" id="AGQV01000010">
    <property type="protein sequence ID" value="EHH67223.1"/>
    <property type="molecule type" value="Genomic_DNA"/>
</dbReference>
<dbReference type="PROSITE" id="PS50929">
    <property type="entry name" value="ABC_TM1F"/>
    <property type="match status" value="1"/>
</dbReference>
<dbReference type="Gene3D" id="1.20.1560.10">
    <property type="entry name" value="ABC transporter type 1, transmembrane domain"/>
    <property type="match status" value="1"/>
</dbReference>
<dbReference type="AlphaFoldDB" id="G6XLG8"/>
<evidence type="ECO:0000256" key="4">
    <source>
        <dbReference type="ARBA" id="ARBA00022692"/>
    </source>
</evidence>
<dbReference type="PATRIC" id="fig|1088869.3.peg.2210"/>
<dbReference type="InterPro" id="IPR003439">
    <property type="entry name" value="ABC_transporter-like_ATP-bd"/>
</dbReference>
<dbReference type="CDD" id="cd18552">
    <property type="entry name" value="ABC_6TM_MsbA_like"/>
    <property type="match status" value="1"/>
</dbReference>
<evidence type="ECO:0000259" key="10">
    <source>
        <dbReference type="PROSITE" id="PS50893"/>
    </source>
</evidence>
<keyword evidence="13" id="KW-1185">Reference proteome</keyword>
<feature type="transmembrane region" description="Helical" evidence="9">
    <location>
        <begin position="240"/>
        <end position="259"/>
    </location>
</feature>
<dbReference type="InterPro" id="IPR003593">
    <property type="entry name" value="AAA+_ATPase"/>
</dbReference>
<organism evidence="12 13">
    <name type="scientific">Gluconobacter morbifer G707</name>
    <dbReference type="NCBI Taxonomy" id="1088869"/>
    <lineage>
        <taxon>Bacteria</taxon>
        <taxon>Pseudomonadati</taxon>
        <taxon>Pseudomonadota</taxon>
        <taxon>Alphaproteobacteria</taxon>
        <taxon>Acetobacterales</taxon>
        <taxon>Acetobacteraceae</taxon>
        <taxon>Gluconobacter</taxon>
    </lineage>
</organism>
<dbReference type="FunFam" id="3.40.50.300:FF:000221">
    <property type="entry name" value="Multidrug ABC transporter ATP-binding protein"/>
    <property type="match status" value="1"/>
</dbReference>
<keyword evidence="8 9" id="KW-0472">Membrane</keyword>
<sequence length="570" mass="61635">MKRIWREEMRQHVGRIVSVIVLTVIMAALTALYPAVIKRAVDLFSSHDPRILYQVPALVVIVTGLKAAAQYGQTIAVQGLVLNVIRGLQSKMFSHALQSDISRIEQEAPAQWAARFTTDAVSIREAMIRVVNALGDAITVVGLVISMIVTDWELSLIALVLYPIAVVPIQKLGKRVRRASGGMQEQIGETSALLNESFALARQVRIYRMEELESERVDDSLDLLHDAFLRIATGRARVDPVLEVLGGAAVAGVLGFAGWRASMGGATLGDFTAFIAALLTAARPIRALGSLNTALQEGLAGLARVFTVIDEPPAVTERRDARPLPPGHGHLTFEHVAYRYEDGRMGLEDLSLDVRPGQTVALVGPSGAGKSTALSLIPRLHDVSEGRILLEGVDLRQLTLGSLRDSIAYVSQDTTLFDMSLIENIWIGLPSASREEVEKACDMAAMDFVGNLPHGLETRVGPGGRRLSGGQRQRVALARALLRDPRILLLDEATSALDSESESRVQGALANLRAGRTTVIVAHRLSTVQAADVIVVMNDGRAVECGTHVELLRKNGLYARLVRNQSLEAA</sequence>
<evidence type="ECO:0000256" key="5">
    <source>
        <dbReference type="ARBA" id="ARBA00022741"/>
    </source>
</evidence>
<dbReference type="PROSITE" id="PS00211">
    <property type="entry name" value="ABC_TRANSPORTER_1"/>
    <property type="match status" value="1"/>
</dbReference>
<comment type="caution">
    <text evidence="12">The sequence shown here is derived from an EMBL/GenBank/DDBJ whole genome shotgun (WGS) entry which is preliminary data.</text>
</comment>
<evidence type="ECO:0000256" key="2">
    <source>
        <dbReference type="ARBA" id="ARBA00022448"/>
    </source>
</evidence>
<dbReference type="eggNOG" id="COG1132">
    <property type="taxonomic scope" value="Bacteria"/>
</dbReference>
<feature type="domain" description="ABC transporter" evidence="10">
    <location>
        <begin position="331"/>
        <end position="564"/>
    </location>
</feature>
<feature type="domain" description="ABC transmembrane type-1" evidence="11">
    <location>
        <begin position="19"/>
        <end position="297"/>
    </location>
</feature>
<dbReference type="Pfam" id="PF00664">
    <property type="entry name" value="ABC_membrane"/>
    <property type="match status" value="1"/>
</dbReference>
<feature type="transmembrane region" description="Helical" evidence="9">
    <location>
        <begin position="51"/>
        <end position="69"/>
    </location>
</feature>
<accession>G6XLG8</accession>
<comment type="subcellular location">
    <subcellularLocation>
        <location evidence="1">Cell membrane</location>
        <topology evidence="1">Multi-pass membrane protein</topology>
    </subcellularLocation>
</comment>
<evidence type="ECO:0000313" key="12">
    <source>
        <dbReference type="EMBL" id="EHH67223.1"/>
    </source>
</evidence>
<feature type="transmembrane region" description="Helical" evidence="9">
    <location>
        <begin position="12"/>
        <end position="36"/>
    </location>
</feature>
<evidence type="ECO:0000256" key="3">
    <source>
        <dbReference type="ARBA" id="ARBA00022475"/>
    </source>
</evidence>
<keyword evidence="7 9" id="KW-1133">Transmembrane helix</keyword>
<keyword evidence="3" id="KW-1003">Cell membrane</keyword>
<dbReference type="Proteomes" id="UP000004949">
    <property type="component" value="Unassembled WGS sequence"/>
</dbReference>
<keyword evidence="4 9" id="KW-0812">Transmembrane</keyword>
<evidence type="ECO:0000256" key="7">
    <source>
        <dbReference type="ARBA" id="ARBA00022989"/>
    </source>
</evidence>
<evidence type="ECO:0000313" key="13">
    <source>
        <dbReference type="Proteomes" id="UP000004949"/>
    </source>
</evidence>